<proteinExistence type="predicted"/>
<dbReference type="EMBL" id="SLUN01000018">
    <property type="protein sequence ID" value="TCL64806.1"/>
    <property type="molecule type" value="Genomic_DNA"/>
</dbReference>
<evidence type="ECO:0008006" key="3">
    <source>
        <dbReference type="Google" id="ProtNLM"/>
    </source>
</evidence>
<evidence type="ECO:0000313" key="2">
    <source>
        <dbReference type="Proteomes" id="UP000295008"/>
    </source>
</evidence>
<dbReference type="Proteomes" id="UP000295008">
    <property type="component" value="Unassembled WGS sequence"/>
</dbReference>
<accession>A0A4R1RFV5</accession>
<gene>
    <name evidence="1" type="ORF">EDC14_1018105</name>
</gene>
<evidence type="ECO:0000313" key="1">
    <source>
        <dbReference type="EMBL" id="TCL64806.1"/>
    </source>
</evidence>
<protein>
    <recommendedName>
        <fullName evidence="3">Flagellar operon protein (TIGR03826 family)</fullName>
    </recommendedName>
</protein>
<organism evidence="1 2">
    <name type="scientific">Hydrogenispora ethanolica</name>
    <dbReference type="NCBI Taxonomy" id="1082276"/>
    <lineage>
        <taxon>Bacteria</taxon>
        <taxon>Bacillati</taxon>
        <taxon>Bacillota</taxon>
        <taxon>Hydrogenispora</taxon>
    </lineage>
</organism>
<dbReference type="RefSeq" id="WP_132015130.1">
    <property type="nucleotide sequence ID" value="NZ_SLUN01000018.1"/>
</dbReference>
<dbReference type="AlphaFoldDB" id="A0A4R1RFV5"/>
<keyword evidence="2" id="KW-1185">Reference proteome</keyword>
<dbReference type="OrthoDB" id="1739831at2"/>
<sequence length="79" mass="9213">MEIRNCKRCGKIFNFVGVEICNNCFLQEQTEFEKVREFIYGHPNTTVPEVSKATGVDVRVISRFLREGRLETTFKKPNL</sequence>
<comment type="caution">
    <text evidence="1">The sequence shown here is derived from an EMBL/GenBank/DDBJ whole genome shotgun (WGS) entry which is preliminary data.</text>
</comment>
<name>A0A4R1RFV5_HYDET</name>
<reference evidence="1 2" key="1">
    <citation type="submission" date="2019-03" db="EMBL/GenBank/DDBJ databases">
        <title>Genomic Encyclopedia of Type Strains, Phase IV (KMG-IV): sequencing the most valuable type-strain genomes for metagenomic binning, comparative biology and taxonomic classification.</title>
        <authorList>
            <person name="Goeker M."/>
        </authorList>
    </citation>
    <scope>NUCLEOTIDE SEQUENCE [LARGE SCALE GENOMIC DNA]</scope>
    <source>
        <strain evidence="1 2">LX-B</strain>
    </source>
</reference>